<feature type="non-terminal residue" evidence="1">
    <location>
        <position position="1"/>
    </location>
</feature>
<sequence length="75" mass="8142">VPDVCGDVLQQIRHADSCQVAHGGEAAQVSSLLQIFRQLQLSGAAHPHPQRRQTLHLLLLPENLQTAQPPTAAYT</sequence>
<protein>
    <submittedName>
        <fullName evidence="1">Uncharacterized protein</fullName>
    </submittedName>
</protein>
<dbReference type="AlphaFoldDB" id="A0ABD0NZL3"/>
<proteinExistence type="predicted"/>
<evidence type="ECO:0000313" key="2">
    <source>
        <dbReference type="Proteomes" id="UP001529510"/>
    </source>
</evidence>
<gene>
    <name evidence="1" type="ORF">M9458_039126</name>
</gene>
<name>A0ABD0NZL3_CIRMR</name>
<keyword evidence="2" id="KW-1185">Reference proteome</keyword>
<dbReference type="Proteomes" id="UP001529510">
    <property type="component" value="Unassembled WGS sequence"/>
</dbReference>
<organism evidence="1 2">
    <name type="scientific">Cirrhinus mrigala</name>
    <name type="common">Mrigala</name>
    <dbReference type="NCBI Taxonomy" id="683832"/>
    <lineage>
        <taxon>Eukaryota</taxon>
        <taxon>Metazoa</taxon>
        <taxon>Chordata</taxon>
        <taxon>Craniata</taxon>
        <taxon>Vertebrata</taxon>
        <taxon>Euteleostomi</taxon>
        <taxon>Actinopterygii</taxon>
        <taxon>Neopterygii</taxon>
        <taxon>Teleostei</taxon>
        <taxon>Ostariophysi</taxon>
        <taxon>Cypriniformes</taxon>
        <taxon>Cyprinidae</taxon>
        <taxon>Labeoninae</taxon>
        <taxon>Labeonini</taxon>
        <taxon>Cirrhinus</taxon>
    </lineage>
</organism>
<evidence type="ECO:0000313" key="1">
    <source>
        <dbReference type="EMBL" id="KAL0167282.1"/>
    </source>
</evidence>
<dbReference type="EMBL" id="JAMKFB020000019">
    <property type="protein sequence ID" value="KAL0167282.1"/>
    <property type="molecule type" value="Genomic_DNA"/>
</dbReference>
<accession>A0ABD0NZL3</accession>
<reference evidence="1 2" key="1">
    <citation type="submission" date="2024-05" db="EMBL/GenBank/DDBJ databases">
        <title>Genome sequencing and assembly of Indian major carp, Cirrhinus mrigala (Hamilton, 1822).</title>
        <authorList>
            <person name="Mohindra V."/>
            <person name="Chowdhury L.M."/>
            <person name="Lal K."/>
            <person name="Jena J.K."/>
        </authorList>
    </citation>
    <scope>NUCLEOTIDE SEQUENCE [LARGE SCALE GENOMIC DNA]</scope>
    <source>
        <strain evidence="1">CM1030</strain>
        <tissue evidence="1">Blood</tissue>
    </source>
</reference>
<comment type="caution">
    <text evidence="1">The sequence shown here is derived from an EMBL/GenBank/DDBJ whole genome shotgun (WGS) entry which is preliminary data.</text>
</comment>
<feature type="non-terminal residue" evidence="1">
    <location>
        <position position="75"/>
    </location>
</feature>